<evidence type="ECO:0000256" key="5">
    <source>
        <dbReference type="ARBA" id="ARBA00023329"/>
    </source>
</evidence>
<comment type="subcellular location">
    <subcellularLocation>
        <location evidence="1 6">Cytoplasmic vesicle membrane</location>
        <topology evidence="1 6">Peripheral membrane protein</topology>
        <orientation evidence="1 6">Cytoplasmic side</orientation>
    </subcellularLocation>
    <subcellularLocation>
        <location evidence="6">Membrane</location>
        <location evidence="6">Coated pit</location>
        <topology evidence="6">Peripheral membrane protein</topology>
        <orientation evidence="6">Cytoplasmic side</orientation>
    </subcellularLocation>
    <text evidence="6">Cytoplasmic face of coated pits and vesicles.</text>
</comment>
<dbReference type="OrthoDB" id="5512at2759"/>
<evidence type="ECO:0000256" key="2">
    <source>
        <dbReference type="ARBA" id="ARBA00005263"/>
    </source>
</evidence>
<evidence type="ECO:0000256" key="1">
    <source>
        <dbReference type="ARBA" id="ARBA00004180"/>
    </source>
</evidence>
<dbReference type="STRING" id="559295.C5DCE1"/>
<dbReference type="AlphaFoldDB" id="C5DCE1"/>
<keyword evidence="3 6" id="KW-0472">Membrane</keyword>
<dbReference type="GO" id="GO:0016192">
    <property type="term" value="P:vesicle-mediated transport"/>
    <property type="evidence" value="ECO:0007669"/>
    <property type="project" value="InterPro"/>
</dbReference>
<comment type="similarity">
    <text evidence="2 6">Belongs to the clathrin light chain family.</text>
</comment>
<dbReference type="GO" id="GO:0030132">
    <property type="term" value="C:clathrin coat of coated pit"/>
    <property type="evidence" value="ECO:0007669"/>
    <property type="project" value="InterPro"/>
</dbReference>
<dbReference type="OMA" id="FYENYNT"/>
<keyword evidence="9" id="KW-1185">Reference proteome</keyword>
<dbReference type="GO" id="GO:0005198">
    <property type="term" value="F:structural molecule activity"/>
    <property type="evidence" value="ECO:0007669"/>
    <property type="project" value="InterPro"/>
</dbReference>
<dbReference type="GeneID" id="8290720"/>
<dbReference type="Pfam" id="PF01086">
    <property type="entry name" value="Clathrin_lg_ch"/>
    <property type="match status" value="1"/>
</dbReference>
<dbReference type="HOGENOM" id="CLU_069856_0_1_1"/>
<dbReference type="InParanoid" id="C5DCE1"/>
<dbReference type="Proteomes" id="UP000002036">
    <property type="component" value="Chromosome B"/>
</dbReference>
<evidence type="ECO:0000256" key="3">
    <source>
        <dbReference type="ARBA" id="ARBA00023136"/>
    </source>
</evidence>
<feature type="region of interest" description="Disordered" evidence="7">
    <location>
        <begin position="146"/>
        <end position="167"/>
    </location>
</feature>
<dbReference type="eggNOG" id="KOG4031">
    <property type="taxonomic scope" value="Eukaryota"/>
</dbReference>
<dbReference type="GO" id="GO:0006886">
    <property type="term" value="P:intracellular protein transport"/>
    <property type="evidence" value="ECO:0007669"/>
    <property type="project" value="InterPro"/>
</dbReference>
<dbReference type="FunCoup" id="C5DCE1">
    <property type="interactions" value="408"/>
</dbReference>
<dbReference type="KEGG" id="lth:KLTH0B02310g"/>
<evidence type="ECO:0000313" key="8">
    <source>
        <dbReference type="EMBL" id="CAR21452.1"/>
    </source>
</evidence>
<evidence type="ECO:0000313" key="9">
    <source>
        <dbReference type="Proteomes" id="UP000002036"/>
    </source>
</evidence>
<feature type="compositionally biased region" description="Basic and acidic residues" evidence="7">
    <location>
        <begin position="106"/>
        <end position="127"/>
    </location>
</feature>
<dbReference type="InterPro" id="IPR000996">
    <property type="entry name" value="Clathrin_L-chain"/>
</dbReference>
<feature type="region of interest" description="Disordered" evidence="7">
    <location>
        <begin position="59"/>
        <end position="127"/>
    </location>
</feature>
<evidence type="ECO:0000256" key="4">
    <source>
        <dbReference type="ARBA" id="ARBA00023176"/>
    </source>
</evidence>
<dbReference type="RefSeq" id="XP_002551890.1">
    <property type="nucleotide sequence ID" value="XM_002551844.1"/>
</dbReference>
<gene>
    <name evidence="8" type="ordered locus">KLTH0B02310g</name>
</gene>
<accession>C5DCE1</accession>
<feature type="compositionally biased region" description="Polar residues" evidence="7">
    <location>
        <begin position="91"/>
        <end position="103"/>
    </location>
</feature>
<evidence type="ECO:0000256" key="6">
    <source>
        <dbReference type="RuleBase" id="RU363137"/>
    </source>
</evidence>
<dbReference type="GO" id="GO:0030130">
    <property type="term" value="C:clathrin coat of trans-Golgi network vesicle"/>
    <property type="evidence" value="ECO:0007669"/>
    <property type="project" value="InterPro"/>
</dbReference>
<protein>
    <recommendedName>
        <fullName evidence="6">Clathrin light chain</fullName>
    </recommendedName>
</protein>
<keyword evidence="5 6" id="KW-0968">Cytoplasmic vesicle</keyword>
<feature type="region of interest" description="Disordered" evidence="7">
    <location>
        <begin position="1"/>
        <end position="24"/>
    </location>
</feature>
<organism evidence="8 9">
    <name type="scientific">Lachancea thermotolerans (strain ATCC 56472 / CBS 6340 / NRRL Y-8284)</name>
    <name type="common">Yeast</name>
    <name type="synonym">Kluyveromyces thermotolerans</name>
    <dbReference type="NCBI Taxonomy" id="559295"/>
    <lineage>
        <taxon>Eukaryota</taxon>
        <taxon>Fungi</taxon>
        <taxon>Dikarya</taxon>
        <taxon>Ascomycota</taxon>
        <taxon>Saccharomycotina</taxon>
        <taxon>Saccharomycetes</taxon>
        <taxon>Saccharomycetales</taxon>
        <taxon>Saccharomycetaceae</taxon>
        <taxon>Lachancea</taxon>
    </lineage>
</organism>
<comment type="function">
    <text evidence="6">Clathrin is the major protein of the polyhedral coat of coated pits and vesicles.</text>
</comment>
<keyword evidence="4 6" id="KW-0168">Coated pit</keyword>
<sequence>MADKFPPLENEDFDTEVTAGQEETDFLKREAELLGDEFKTEEDSEFLQENKNDELENFEEQYPALDEGAAVSKAEGQAQADDDDDFGEPQSAVSQNARATNSEAIAKWKESRDKEISERDASQEKAKAELQEKAVKHMDDFYDNYNRKKEQQLKDTEAEAEKFSKEREGFFNQDNTTWDRVLQLINVDDADLVAGRDRSKFKEILLKLKGNKNAPGA</sequence>
<evidence type="ECO:0000256" key="7">
    <source>
        <dbReference type="SAM" id="MobiDB-lite"/>
    </source>
</evidence>
<dbReference type="PROSITE" id="PS00581">
    <property type="entry name" value="CLATHRIN_LIGHT_CHN_2"/>
    <property type="match status" value="1"/>
</dbReference>
<dbReference type="EMBL" id="CU928166">
    <property type="protein sequence ID" value="CAR21452.1"/>
    <property type="molecule type" value="Genomic_DNA"/>
</dbReference>
<reference evidence="8 9" key="1">
    <citation type="journal article" date="2009" name="Genome Res.">
        <title>Comparative genomics of protoploid Saccharomycetaceae.</title>
        <authorList>
            <consortium name="The Genolevures Consortium"/>
            <person name="Souciet J.-L."/>
            <person name="Dujon B."/>
            <person name="Gaillardin C."/>
            <person name="Johnston M."/>
            <person name="Baret P.V."/>
            <person name="Cliften P."/>
            <person name="Sherman D.J."/>
            <person name="Weissenbach J."/>
            <person name="Westhof E."/>
            <person name="Wincker P."/>
            <person name="Jubin C."/>
            <person name="Poulain J."/>
            <person name="Barbe V."/>
            <person name="Segurens B."/>
            <person name="Artiguenave F."/>
            <person name="Anthouard V."/>
            <person name="Vacherie B."/>
            <person name="Val M.-E."/>
            <person name="Fulton R.S."/>
            <person name="Minx P."/>
            <person name="Wilson R."/>
            <person name="Durrens P."/>
            <person name="Jean G."/>
            <person name="Marck C."/>
            <person name="Martin T."/>
            <person name="Nikolski M."/>
            <person name="Rolland T."/>
            <person name="Seret M.-L."/>
            <person name="Casaregola S."/>
            <person name="Despons L."/>
            <person name="Fairhead C."/>
            <person name="Fischer G."/>
            <person name="Lafontaine I."/>
            <person name="Leh V."/>
            <person name="Lemaire M."/>
            <person name="de Montigny J."/>
            <person name="Neuveglise C."/>
            <person name="Thierry A."/>
            <person name="Blanc-Lenfle I."/>
            <person name="Bleykasten C."/>
            <person name="Diffels J."/>
            <person name="Fritsch E."/>
            <person name="Frangeul L."/>
            <person name="Goeffon A."/>
            <person name="Jauniaux N."/>
            <person name="Kachouri-Lafond R."/>
            <person name="Payen C."/>
            <person name="Potier S."/>
            <person name="Pribylova L."/>
            <person name="Ozanne C."/>
            <person name="Richard G.-F."/>
            <person name="Sacerdot C."/>
            <person name="Straub M.-L."/>
            <person name="Talla E."/>
        </authorList>
    </citation>
    <scope>NUCLEOTIDE SEQUENCE [LARGE SCALE GENOMIC DNA]</scope>
    <source>
        <strain evidence="9">ATCC 56472 / CBS 6340 / NRRL Y-8284</strain>
    </source>
</reference>
<name>C5DCE1_LACTC</name>
<proteinExistence type="inferred from homology"/>